<evidence type="ECO:0000313" key="2">
    <source>
        <dbReference type="Proteomes" id="UP000749559"/>
    </source>
</evidence>
<name>A0A8J1T5C0_OWEFU</name>
<proteinExistence type="predicted"/>
<reference evidence="1" key="1">
    <citation type="submission" date="2022-03" db="EMBL/GenBank/DDBJ databases">
        <authorList>
            <person name="Martin C."/>
        </authorList>
    </citation>
    <scope>NUCLEOTIDE SEQUENCE</scope>
</reference>
<sequence length="234" mass="25776">ILQYSTLLAGNVNRFEFRSATNLVVDQNTPLEVRMQIWRPISGPGQRNILIGEESVAVRQPNLLHTVYPSSTDGGIQVVEGDLLGFTELSQTGVIARNNDFSNPRSKTRMFDYYNDGNGQPPLLYRNYSFGHSQSQRLFSIAVFIDISSDDSESGDGELGLESPSSDVEGNLTKPDDIDTSVGADELLSCHLSDYKGVQKRLKIVKLGDTEVLNDVIFDSNDLAEVPQGNFTLV</sequence>
<protein>
    <submittedName>
        <fullName evidence="1">Uncharacterized protein</fullName>
    </submittedName>
</protein>
<dbReference type="AlphaFoldDB" id="A0A8J1T5C0"/>
<dbReference type="Proteomes" id="UP000749559">
    <property type="component" value="Unassembled WGS sequence"/>
</dbReference>
<keyword evidence="2" id="KW-1185">Reference proteome</keyword>
<feature type="non-terminal residue" evidence="1">
    <location>
        <position position="234"/>
    </location>
</feature>
<gene>
    <name evidence="1" type="ORF">OFUS_LOCUS10940</name>
</gene>
<feature type="non-terminal residue" evidence="1">
    <location>
        <position position="1"/>
    </location>
</feature>
<organism evidence="1 2">
    <name type="scientific">Owenia fusiformis</name>
    <name type="common">Polychaete worm</name>
    <dbReference type="NCBI Taxonomy" id="6347"/>
    <lineage>
        <taxon>Eukaryota</taxon>
        <taxon>Metazoa</taxon>
        <taxon>Spiralia</taxon>
        <taxon>Lophotrochozoa</taxon>
        <taxon>Annelida</taxon>
        <taxon>Polychaeta</taxon>
        <taxon>Sedentaria</taxon>
        <taxon>Canalipalpata</taxon>
        <taxon>Sabellida</taxon>
        <taxon>Oweniida</taxon>
        <taxon>Oweniidae</taxon>
        <taxon>Owenia</taxon>
    </lineage>
</organism>
<dbReference type="EMBL" id="CAIIXF020000005">
    <property type="protein sequence ID" value="CAH1784804.1"/>
    <property type="molecule type" value="Genomic_DNA"/>
</dbReference>
<accession>A0A8J1T5C0</accession>
<evidence type="ECO:0000313" key="1">
    <source>
        <dbReference type="EMBL" id="CAH1784804.1"/>
    </source>
</evidence>
<comment type="caution">
    <text evidence="1">The sequence shown here is derived from an EMBL/GenBank/DDBJ whole genome shotgun (WGS) entry which is preliminary data.</text>
</comment>